<accession>A0A7S3K0Q1</accession>
<proteinExistence type="predicted"/>
<dbReference type="EMBL" id="HBIJ01014521">
    <property type="protein sequence ID" value="CAE0368958.1"/>
    <property type="molecule type" value="Transcribed_RNA"/>
</dbReference>
<organism evidence="2">
    <name type="scientific">Aureoumbra lagunensis</name>
    <dbReference type="NCBI Taxonomy" id="44058"/>
    <lineage>
        <taxon>Eukaryota</taxon>
        <taxon>Sar</taxon>
        <taxon>Stramenopiles</taxon>
        <taxon>Ochrophyta</taxon>
        <taxon>Pelagophyceae</taxon>
        <taxon>Pelagomonadales</taxon>
        <taxon>Aureoumbra</taxon>
    </lineage>
</organism>
<reference evidence="2" key="1">
    <citation type="submission" date="2021-01" db="EMBL/GenBank/DDBJ databases">
        <authorList>
            <person name="Corre E."/>
            <person name="Pelletier E."/>
            <person name="Niang G."/>
            <person name="Scheremetjew M."/>
            <person name="Finn R."/>
            <person name="Kale V."/>
            <person name="Holt S."/>
            <person name="Cochrane G."/>
            <person name="Meng A."/>
            <person name="Brown T."/>
            <person name="Cohen L."/>
        </authorList>
    </citation>
    <scope>NUCLEOTIDE SEQUENCE</scope>
    <source>
        <strain evidence="2">CCMP1510</strain>
    </source>
</reference>
<feature type="region of interest" description="Disordered" evidence="1">
    <location>
        <begin position="427"/>
        <end position="457"/>
    </location>
</feature>
<name>A0A7S3K0Q1_9STRA</name>
<protein>
    <submittedName>
        <fullName evidence="2">Uncharacterized protein</fullName>
    </submittedName>
</protein>
<dbReference type="AlphaFoldDB" id="A0A7S3K0Q1"/>
<gene>
    <name evidence="2" type="ORF">ALAG00032_LOCUS9721</name>
</gene>
<evidence type="ECO:0000256" key="1">
    <source>
        <dbReference type="SAM" id="MobiDB-lite"/>
    </source>
</evidence>
<sequence length="689" mass="78889">MVMCFLDKRMNKKISRIEPMPLTEDSEEEEKKTKVQDGKKFIFAKDVQVNNELKIEIPLTSREEDDAQKKLDTFFESVPPGKIIQAPRIMSKEEAMKIELISNIETSLKTNNSICLESVVTSNAPKSFRWVFRYTDDDMAMPIIDGDVGSVFPGITNEELRKNCHVTAQFFDDAMMIELANFMQDTLKGLPTRKSAFTWHSKPPYEFSVNIHFHSSYRYFDQDINKIVCIQIGETHDVTATLREHEALVAQAIARHRESTTRHRDSIDHRFGNKLRLMHLLASRLLAPILESNTSTDKEKHNKSDAAKLLQCFENLSHEVAIRRGHFESLPKIEPVRCRDFIEAEFITLEISFIFDEKLQFVPHADRKNPRLLFFDKCEEPLSPLVLQVLFWQDLASNSFKHGNGQVEILIGPNFIQISNPIKNHSHQISVPQKKINTASSSQSDQPKKNCPNTDTWRRNKVGLRTLRDVAERIHLELTFDDSSRPGFFISTLYFSSIQIQPEIASPSSSPREIQDPTITEKENSIDFVQKHGTRFAWVLLEDESLICQLFTNIMKKRFNIDIDIIQFPADVGNFVRHVYDLHRRKKKSISNFSGIILIMDEHLVELSDDCSLRPVNGTTLRDRLYTHPATSALIDAPNGLHLFSASASECNDSRVILHLGKTGSVARDAPRILKAALDHRISIKNTPQ</sequence>
<feature type="compositionally biased region" description="Polar residues" evidence="1">
    <location>
        <begin position="427"/>
        <end position="455"/>
    </location>
</feature>
<evidence type="ECO:0000313" key="2">
    <source>
        <dbReference type="EMBL" id="CAE0368958.1"/>
    </source>
</evidence>